<gene>
    <name evidence="3" type="ORF">KQI88_01175</name>
</gene>
<dbReference type="InterPro" id="IPR050563">
    <property type="entry name" value="4-hydroxybenzoyl-CoA_TE"/>
</dbReference>
<evidence type="ECO:0000256" key="2">
    <source>
        <dbReference type="ARBA" id="ARBA00022801"/>
    </source>
</evidence>
<protein>
    <submittedName>
        <fullName evidence="3">Acyl-CoA thioesterase</fullName>
    </submittedName>
</protein>
<keyword evidence="4" id="KW-1185">Reference proteome</keyword>
<accession>A0ABS6G077</accession>
<organism evidence="3 4">
    <name type="scientific">Alkaliphilus flagellatus</name>
    <dbReference type="NCBI Taxonomy" id="2841507"/>
    <lineage>
        <taxon>Bacteria</taxon>
        <taxon>Bacillati</taxon>
        <taxon>Bacillota</taxon>
        <taxon>Clostridia</taxon>
        <taxon>Peptostreptococcales</taxon>
        <taxon>Natronincolaceae</taxon>
        <taxon>Alkaliphilus</taxon>
    </lineage>
</organism>
<evidence type="ECO:0000313" key="4">
    <source>
        <dbReference type="Proteomes" id="UP000779508"/>
    </source>
</evidence>
<dbReference type="InterPro" id="IPR006684">
    <property type="entry name" value="YbgC/YbaW"/>
</dbReference>
<dbReference type="NCBIfam" id="TIGR00051">
    <property type="entry name" value="YbgC/FadM family acyl-CoA thioesterase"/>
    <property type="match status" value="1"/>
</dbReference>
<dbReference type="PANTHER" id="PTHR31793">
    <property type="entry name" value="4-HYDROXYBENZOYL-COA THIOESTERASE FAMILY MEMBER"/>
    <property type="match status" value="1"/>
</dbReference>
<name>A0ABS6G077_9FIRM</name>
<dbReference type="Proteomes" id="UP000779508">
    <property type="component" value="Unassembled WGS sequence"/>
</dbReference>
<evidence type="ECO:0000256" key="1">
    <source>
        <dbReference type="ARBA" id="ARBA00005953"/>
    </source>
</evidence>
<comment type="similarity">
    <text evidence="1">Belongs to the 4-hydroxybenzoyl-CoA thioesterase family.</text>
</comment>
<dbReference type="PANTHER" id="PTHR31793:SF27">
    <property type="entry name" value="NOVEL THIOESTERASE SUPERFAMILY DOMAIN AND SAPOSIN A-TYPE DOMAIN CONTAINING PROTEIN (0610012H03RIK)"/>
    <property type="match status" value="1"/>
</dbReference>
<keyword evidence="2" id="KW-0378">Hydrolase</keyword>
<evidence type="ECO:0000313" key="3">
    <source>
        <dbReference type="EMBL" id="MBU5675028.1"/>
    </source>
</evidence>
<sequence>MKLNETKLVTRYEETDQMGIIYHSNYFVYFEVGRTDFLKNYGMKYKDMEEIGIILPVIEVNCKYKVSAKYADELIIKTTIEKLSPTRITFNYKIVREVDGVLLAEGFTEHAFVSKEGGRPMNLKKIHKEVYLKLEGLM</sequence>
<proteinExistence type="inferred from homology"/>
<dbReference type="CDD" id="cd00586">
    <property type="entry name" value="4HBT"/>
    <property type="match status" value="1"/>
</dbReference>
<dbReference type="EMBL" id="JAHLQK010000001">
    <property type="protein sequence ID" value="MBU5675028.1"/>
    <property type="molecule type" value="Genomic_DNA"/>
</dbReference>
<reference evidence="3 4" key="1">
    <citation type="submission" date="2021-06" db="EMBL/GenBank/DDBJ databases">
        <authorList>
            <person name="Sun Q."/>
            <person name="Li D."/>
        </authorList>
    </citation>
    <scope>NUCLEOTIDE SEQUENCE [LARGE SCALE GENOMIC DNA]</scope>
    <source>
        <strain evidence="3 4">MSJ-5</strain>
    </source>
</reference>
<comment type="caution">
    <text evidence="3">The sequence shown here is derived from an EMBL/GenBank/DDBJ whole genome shotgun (WGS) entry which is preliminary data.</text>
</comment>
<dbReference type="RefSeq" id="WP_216414534.1">
    <property type="nucleotide sequence ID" value="NZ_JAHLQK010000001.1"/>
</dbReference>
<dbReference type="PIRSF" id="PIRSF003230">
    <property type="entry name" value="YbgC"/>
    <property type="match status" value="1"/>
</dbReference>
<dbReference type="Pfam" id="PF13279">
    <property type="entry name" value="4HBT_2"/>
    <property type="match status" value="1"/>
</dbReference>